<sequence length="51" mass="6216">AFALVADKKPVNEESVDKRSPHDKYEDKYDKYEDKYDDDYNKYDDKYDSKK</sequence>
<evidence type="ECO:0000313" key="2">
    <source>
        <dbReference type="EMBL" id="CAI2200560.1"/>
    </source>
</evidence>
<feature type="region of interest" description="Disordered" evidence="1">
    <location>
        <begin position="1"/>
        <end position="31"/>
    </location>
</feature>
<dbReference type="EMBL" id="CAMKVN010024676">
    <property type="protein sequence ID" value="CAI2200560.1"/>
    <property type="molecule type" value="Genomic_DNA"/>
</dbReference>
<reference evidence="2" key="1">
    <citation type="submission" date="2022-08" db="EMBL/GenBank/DDBJ databases">
        <authorList>
            <person name="Kallberg Y."/>
            <person name="Tangrot J."/>
            <person name="Rosling A."/>
        </authorList>
    </citation>
    <scope>NUCLEOTIDE SEQUENCE</scope>
    <source>
        <strain evidence="2">Wild A</strain>
    </source>
</reference>
<comment type="caution">
    <text evidence="2">The sequence shown here is derived from an EMBL/GenBank/DDBJ whole genome shotgun (WGS) entry which is preliminary data.</text>
</comment>
<name>A0A9W4TB34_9GLOM</name>
<dbReference type="Proteomes" id="UP001153678">
    <property type="component" value="Unassembled WGS sequence"/>
</dbReference>
<feature type="non-terminal residue" evidence="2">
    <location>
        <position position="51"/>
    </location>
</feature>
<evidence type="ECO:0000256" key="1">
    <source>
        <dbReference type="SAM" id="MobiDB-lite"/>
    </source>
</evidence>
<accession>A0A9W4TB34</accession>
<gene>
    <name evidence="2" type="ORF">FWILDA_LOCUS19630</name>
</gene>
<organism evidence="2 3">
    <name type="scientific">Funneliformis geosporum</name>
    <dbReference type="NCBI Taxonomy" id="1117311"/>
    <lineage>
        <taxon>Eukaryota</taxon>
        <taxon>Fungi</taxon>
        <taxon>Fungi incertae sedis</taxon>
        <taxon>Mucoromycota</taxon>
        <taxon>Glomeromycotina</taxon>
        <taxon>Glomeromycetes</taxon>
        <taxon>Glomerales</taxon>
        <taxon>Glomeraceae</taxon>
        <taxon>Funneliformis</taxon>
    </lineage>
</organism>
<protein>
    <submittedName>
        <fullName evidence="2">18916_t:CDS:1</fullName>
    </submittedName>
</protein>
<keyword evidence="3" id="KW-1185">Reference proteome</keyword>
<proteinExistence type="predicted"/>
<feature type="non-terminal residue" evidence="2">
    <location>
        <position position="1"/>
    </location>
</feature>
<dbReference type="AlphaFoldDB" id="A0A9W4TB34"/>
<evidence type="ECO:0000313" key="3">
    <source>
        <dbReference type="Proteomes" id="UP001153678"/>
    </source>
</evidence>